<dbReference type="Proteomes" id="UP000015531">
    <property type="component" value="Unassembled WGS sequence"/>
</dbReference>
<gene>
    <name evidence="1" type="ORF">RLDS_10890</name>
</gene>
<dbReference type="eggNOG" id="COG4733">
    <property type="taxonomic scope" value="Bacteria"/>
</dbReference>
<dbReference type="AlphaFoldDB" id="T0J1F7"/>
<reference evidence="1 2" key="1">
    <citation type="journal article" date="2013" name="Genome Announc.">
        <title>Draft Genome Sequence of Sphingobium lactosutens Strain DS20T, Isolated from a Hexachlorocyclohexane Dumpsite.</title>
        <authorList>
            <person name="Kumar R."/>
            <person name="Dwivedi V."/>
            <person name="Negi V."/>
            <person name="Khurana J.P."/>
            <person name="Lal R."/>
        </authorList>
    </citation>
    <scope>NUCLEOTIDE SEQUENCE [LARGE SCALE GENOMIC DNA]</scope>
    <source>
        <strain evidence="1 2">DS20</strain>
    </source>
</reference>
<protein>
    <recommendedName>
        <fullName evidence="3">Tip attachment protein J domain-containing protein</fullName>
    </recommendedName>
</protein>
<proteinExistence type="predicted"/>
<organism evidence="1 2">
    <name type="scientific">Sphingobium lactosutens DS20</name>
    <dbReference type="NCBI Taxonomy" id="1331060"/>
    <lineage>
        <taxon>Bacteria</taxon>
        <taxon>Pseudomonadati</taxon>
        <taxon>Pseudomonadota</taxon>
        <taxon>Alphaproteobacteria</taxon>
        <taxon>Sphingomonadales</taxon>
        <taxon>Sphingomonadaceae</taxon>
        <taxon>Sphingobium</taxon>
    </lineage>
</organism>
<dbReference type="PATRIC" id="fig|1331060.3.peg.2082"/>
<accession>T0J1F7</accession>
<dbReference type="EMBL" id="ATDP01000082">
    <property type="protein sequence ID" value="EQB15769.1"/>
    <property type="molecule type" value="Genomic_DNA"/>
</dbReference>
<name>T0J1F7_9SPHN</name>
<evidence type="ECO:0008006" key="3">
    <source>
        <dbReference type="Google" id="ProtNLM"/>
    </source>
</evidence>
<evidence type="ECO:0000313" key="2">
    <source>
        <dbReference type="Proteomes" id="UP000015531"/>
    </source>
</evidence>
<keyword evidence="2" id="KW-1185">Reference proteome</keyword>
<comment type="caution">
    <text evidence="1">The sequence shown here is derived from an EMBL/GenBank/DDBJ whole genome shotgun (WGS) entry which is preliminary data.</text>
</comment>
<evidence type="ECO:0000313" key="1">
    <source>
        <dbReference type="EMBL" id="EQB15769.1"/>
    </source>
</evidence>
<sequence>MVAGVAALATTGFGAIGGAQLLLGNTVQAAALANTVSSVASIATAVSAAASVGAQLLQKKPGILGGVNQVTIDANAPVPYGMGRCFTAGTLRHDVGYGGKVGKTKNPYLSKVMIWSASTAAMIEAVLFDWNTIAFSGNSAVGYYNSWLYLDRQLGLRPEPDALAGPWGAIPDWGSTYKLSGYAAGLFSYRFDRDNKRWANGIPVHGVVGRWAKVYDWRKDDMFPGGAGPHRWDDEDSFEYDPNVALNAVTYARGRYNSNGFAGVRMCGCGFGYDEIDWPAWTAFANVCEANGWEVNGFVYDGPGISLWDNLKRICAAGAATPVISGGLLSVRFQSPKVALDTITNDDFAEGERVAPGMRTYRDRVNSMVPKYRSEANKWEYVQSDAITVEDYVALDGELKEEEWPCELVTDKDQSAQITSYELYNRRELTGWTYPLKPRLWHIKLGEAYHLIDPELGVDHLVVVAAITKDIGTATVTVTFETETTEKHAAALAATGTAPPPPTLVPPGEADDDAWSGLDAVSELTVDGGIGEAVLHWQNPTQSIFKYCRAYRGTIDDIGAASEVAGPIYGGLGQLQKITDPAAAGDYLWWVVAFDVDNNPSEPAGPISATIS</sequence>